<keyword evidence="11" id="KW-0472">Membrane</keyword>
<dbReference type="GO" id="GO:0000155">
    <property type="term" value="F:phosphorelay sensor kinase activity"/>
    <property type="evidence" value="ECO:0007669"/>
    <property type="project" value="InterPro"/>
</dbReference>
<evidence type="ECO:0000313" key="13">
    <source>
        <dbReference type="EMBL" id="MBG0565951.1"/>
    </source>
</evidence>
<evidence type="ECO:0000256" key="7">
    <source>
        <dbReference type="ARBA" id="ARBA00022840"/>
    </source>
</evidence>
<dbReference type="Gene3D" id="3.30.565.10">
    <property type="entry name" value="Histidine kinase-like ATPase, C-terminal domain"/>
    <property type="match status" value="1"/>
</dbReference>
<keyword evidence="5" id="KW-0547">Nucleotide-binding</keyword>
<dbReference type="RefSeq" id="WP_196417716.1">
    <property type="nucleotide sequence ID" value="NZ_JADQTO010000017.1"/>
</dbReference>
<dbReference type="EMBL" id="JADQTO010000017">
    <property type="protein sequence ID" value="MBG0565951.1"/>
    <property type="molecule type" value="Genomic_DNA"/>
</dbReference>
<feature type="transmembrane region" description="Helical" evidence="11">
    <location>
        <begin position="16"/>
        <end position="36"/>
    </location>
</feature>
<feature type="transmembrane region" description="Helical" evidence="11">
    <location>
        <begin position="103"/>
        <end position="121"/>
    </location>
</feature>
<keyword evidence="8" id="KW-0902">Two-component regulatory system</keyword>
<evidence type="ECO:0000256" key="9">
    <source>
        <dbReference type="SAM" id="Coils"/>
    </source>
</evidence>
<keyword evidence="6 13" id="KW-0418">Kinase</keyword>
<keyword evidence="11" id="KW-1133">Transmembrane helix</keyword>
<keyword evidence="11" id="KW-0812">Transmembrane</keyword>
<feature type="domain" description="Signal transduction histidine kinase subgroup 3 dimerisation and phosphoacceptor" evidence="12">
    <location>
        <begin position="180"/>
        <end position="245"/>
    </location>
</feature>
<dbReference type="PANTHER" id="PTHR24421:SF10">
    <property type="entry name" value="NITRATE_NITRITE SENSOR PROTEIN NARQ"/>
    <property type="match status" value="1"/>
</dbReference>
<dbReference type="SUPFAM" id="SSF55874">
    <property type="entry name" value="ATPase domain of HSP90 chaperone/DNA topoisomerase II/histidine kinase"/>
    <property type="match status" value="1"/>
</dbReference>
<dbReference type="EC" id="2.7.13.3" evidence="2"/>
<reference evidence="13" key="1">
    <citation type="submission" date="2020-11" db="EMBL/GenBank/DDBJ databases">
        <title>Isolation and identification of active actinomycetes.</title>
        <authorList>
            <person name="Sun X."/>
        </authorList>
    </citation>
    <scope>NUCLEOTIDE SEQUENCE</scope>
    <source>
        <strain evidence="13">NEAU-A11</strain>
    </source>
</reference>
<feature type="transmembrane region" description="Helical" evidence="11">
    <location>
        <begin position="43"/>
        <end position="62"/>
    </location>
</feature>
<comment type="caution">
    <text evidence="13">The sequence shown here is derived from an EMBL/GenBank/DDBJ whole genome shotgun (WGS) entry which is preliminary data.</text>
</comment>
<accession>A0A931G2A2</accession>
<organism evidence="13 14">
    <name type="scientific">Actinoplanes aureus</name>
    <dbReference type="NCBI Taxonomy" id="2792083"/>
    <lineage>
        <taxon>Bacteria</taxon>
        <taxon>Bacillati</taxon>
        <taxon>Actinomycetota</taxon>
        <taxon>Actinomycetes</taxon>
        <taxon>Micromonosporales</taxon>
        <taxon>Micromonosporaceae</taxon>
        <taxon>Actinoplanes</taxon>
    </lineage>
</organism>
<evidence type="ECO:0000256" key="6">
    <source>
        <dbReference type="ARBA" id="ARBA00022777"/>
    </source>
</evidence>
<evidence type="ECO:0000256" key="11">
    <source>
        <dbReference type="SAM" id="Phobius"/>
    </source>
</evidence>
<dbReference type="InterPro" id="IPR050482">
    <property type="entry name" value="Sensor_HK_TwoCompSys"/>
</dbReference>
<gene>
    <name evidence="13" type="ORF">I4J89_31340</name>
</gene>
<keyword evidence="9" id="KW-0175">Coiled coil</keyword>
<evidence type="ECO:0000259" key="12">
    <source>
        <dbReference type="Pfam" id="PF07730"/>
    </source>
</evidence>
<dbReference type="InterPro" id="IPR011712">
    <property type="entry name" value="Sig_transdc_His_kin_sub3_dim/P"/>
</dbReference>
<evidence type="ECO:0000256" key="10">
    <source>
        <dbReference type="SAM" id="MobiDB-lite"/>
    </source>
</evidence>
<keyword evidence="3" id="KW-0597">Phosphoprotein</keyword>
<feature type="region of interest" description="Disordered" evidence="10">
    <location>
        <begin position="243"/>
        <end position="262"/>
    </location>
</feature>
<keyword evidence="7" id="KW-0067">ATP-binding</keyword>
<evidence type="ECO:0000256" key="1">
    <source>
        <dbReference type="ARBA" id="ARBA00000085"/>
    </source>
</evidence>
<evidence type="ECO:0000256" key="8">
    <source>
        <dbReference type="ARBA" id="ARBA00023012"/>
    </source>
</evidence>
<dbReference type="GO" id="GO:0005524">
    <property type="term" value="F:ATP binding"/>
    <property type="evidence" value="ECO:0007669"/>
    <property type="project" value="UniProtKB-KW"/>
</dbReference>
<dbReference type="PANTHER" id="PTHR24421">
    <property type="entry name" value="NITRATE/NITRITE SENSOR PROTEIN NARX-RELATED"/>
    <property type="match status" value="1"/>
</dbReference>
<sequence length="382" mass="40918">MGTATADTRPQAPRRVIVWSTAAVSLLVATAVWSAIRFEPSHLLRLDLAAAVAACALVPVAIRRPFAGGLALSVLTVLSHVVTPAATFAALNTARQRPTRQALLVGAAGVTGHAVLGWWRPAAGLSYRWWLLLVVVTYAALLGWGTWARAREALLNSLRERAHRAEAEQQRRVAEARLAERTRMAREMHDVLAHRLSLLAVYAGALEYRPDAPPQRLAEAAGVIRDGVHQALDELREVVTVLRQDPDEDPDGPPGPGLDDVPRLVRESNAAGLTVGLDDRIGLPAEVSAVTGRTAYRIVQEALTNARKHAAGRPVRIVLAGRPGGRLTVDVRNRLAPAGPGLPGAGLGLLGLAERVTLAGGELRHSTESGEFQLYAELPWRT</sequence>
<dbReference type="InterPro" id="IPR036890">
    <property type="entry name" value="HATPase_C_sf"/>
</dbReference>
<keyword evidence="14" id="KW-1185">Reference proteome</keyword>
<dbReference type="Proteomes" id="UP000598146">
    <property type="component" value="Unassembled WGS sequence"/>
</dbReference>
<comment type="catalytic activity">
    <reaction evidence="1">
        <text>ATP + protein L-histidine = ADP + protein N-phospho-L-histidine.</text>
        <dbReference type="EC" id="2.7.13.3"/>
    </reaction>
</comment>
<evidence type="ECO:0000313" key="14">
    <source>
        <dbReference type="Proteomes" id="UP000598146"/>
    </source>
</evidence>
<dbReference type="Gene3D" id="1.20.5.1930">
    <property type="match status" value="1"/>
</dbReference>
<name>A0A931G2A2_9ACTN</name>
<feature type="transmembrane region" description="Helical" evidence="11">
    <location>
        <begin position="127"/>
        <end position="147"/>
    </location>
</feature>
<dbReference type="GO" id="GO:0016020">
    <property type="term" value="C:membrane"/>
    <property type="evidence" value="ECO:0007669"/>
    <property type="project" value="InterPro"/>
</dbReference>
<evidence type="ECO:0000256" key="5">
    <source>
        <dbReference type="ARBA" id="ARBA00022741"/>
    </source>
</evidence>
<evidence type="ECO:0000256" key="4">
    <source>
        <dbReference type="ARBA" id="ARBA00022679"/>
    </source>
</evidence>
<dbReference type="Pfam" id="PF07730">
    <property type="entry name" value="HisKA_3"/>
    <property type="match status" value="1"/>
</dbReference>
<keyword evidence="4" id="KW-0808">Transferase</keyword>
<dbReference type="GO" id="GO:0046983">
    <property type="term" value="F:protein dimerization activity"/>
    <property type="evidence" value="ECO:0007669"/>
    <property type="project" value="InterPro"/>
</dbReference>
<proteinExistence type="predicted"/>
<evidence type="ECO:0000256" key="3">
    <source>
        <dbReference type="ARBA" id="ARBA00022553"/>
    </source>
</evidence>
<protein>
    <recommendedName>
        <fullName evidence="2">histidine kinase</fullName>
        <ecNumber evidence="2">2.7.13.3</ecNumber>
    </recommendedName>
</protein>
<dbReference type="AlphaFoldDB" id="A0A931G2A2"/>
<feature type="coiled-coil region" evidence="9">
    <location>
        <begin position="148"/>
        <end position="184"/>
    </location>
</feature>
<evidence type="ECO:0000256" key="2">
    <source>
        <dbReference type="ARBA" id="ARBA00012438"/>
    </source>
</evidence>
<feature type="transmembrane region" description="Helical" evidence="11">
    <location>
        <begin position="68"/>
        <end position="91"/>
    </location>
</feature>